<dbReference type="InterPro" id="IPR014001">
    <property type="entry name" value="Helicase_ATP-bd"/>
</dbReference>
<evidence type="ECO:0000259" key="10">
    <source>
        <dbReference type="PROSITE" id="PS50089"/>
    </source>
</evidence>
<dbReference type="GO" id="GO:0008270">
    <property type="term" value="F:zinc ion binding"/>
    <property type="evidence" value="ECO:0007669"/>
    <property type="project" value="UniProtKB-KW"/>
</dbReference>
<dbReference type="GeneID" id="83216881"/>
<evidence type="ECO:0000256" key="1">
    <source>
        <dbReference type="ARBA" id="ARBA00022723"/>
    </source>
</evidence>
<dbReference type="GO" id="GO:0000209">
    <property type="term" value="P:protein polyubiquitination"/>
    <property type="evidence" value="ECO:0007669"/>
    <property type="project" value="TreeGrafter"/>
</dbReference>
<dbReference type="PROSITE" id="PS51192">
    <property type="entry name" value="HELICASE_ATP_BIND_1"/>
    <property type="match status" value="1"/>
</dbReference>
<dbReference type="InterPro" id="IPR052583">
    <property type="entry name" value="ATP-helicase/E3_Ub-Ligase"/>
</dbReference>
<keyword evidence="8" id="KW-0175">Coiled coil</keyword>
<feature type="region of interest" description="Disordered" evidence="9">
    <location>
        <begin position="1322"/>
        <end position="1353"/>
    </location>
</feature>
<evidence type="ECO:0000256" key="5">
    <source>
        <dbReference type="ARBA" id="ARBA00022833"/>
    </source>
</evidence>
<dbReference type="Proteomes" id="UP001234581">
    <property type="component" value="Unassembled WGS sequence"/>
</dbReference>
<keyword evidence="2" id="KW-0547">Nucleotide-binding</keyword>
<dbReference type="PROSITE" id="PS50089">
    <property type="entry name" value="ZF_RING_2"/>
    <property type="match status" value="1"/>
</dbReference>
<dbReference type="Pfam" id="PF00176">
    <property type="entry name" value="SNF2-rel_dom"/>
    <property type="match status" value="1"/>
</dbReference>
<evidence type="ECO:0000256" key="3">
    <source>
        <dbReference type="ARBA" id="ARBA00022771"/>
    </source>
</evidence>
<dbReference type="SUPFAM" id="SSF52540">
    <property type="entry name" value="P-loop containing nucleoside triphosphate hydrolases"/>
    <property type="match status" value="2"/>
</dbReference>
<evidence type="ECO:0000256" key="6">
    <source>
        <dbReference type="ARBA" id="ARBA00022840"/>
    </source>
</evidence>
<feature type="domain" description="RING-type" evidence="10">
    <location>
        <begin position="1086"/>
        <end position="1124"/>
    </location>
</feature>
<dbReference type="Gene3D" id="3.40.50.300">
    <property type="entry name" value="P-loop containing nucleotide triphosphate hydrolases"/>
    <property type="match status" value="1"/>
</dbReference>
<feature type="domain" description="Helicase ATP-binding" evidence="11">
    <location>
        <begin position="295"/>
        <end position="494"/>
    </location>
</feature>
<dbReference type="Pfam" id="PF00271">
    <property type="entry name" value="Helicase_C"/>
    <property type="match status" value="1"/>
</dbReference>
<dbReference type="RefSeq" id="XP_058339824.1">
    <property type="nucleotide sequence ID" value="XM_058489467.1"/>
</dbReference>
<evidence type="ECO:0000256" key="8">
    <source>
        <dbReference type="SAM" id="Coils"/>
    </source>
</evidence>
<dbReference type="GO" id="GO:0005634">
    <property type="term" value="C:nucleus"/>
    <property type="evidence" value="ECO:0007669"/>
    <property type="project" value="TreeGrafter"/>
</dbReference>
<keyword evidence="4" id="KW-0378">Hydrolase</keyword>
<dbReference type="InterPro" id="IPR013083">
    <property type="entry name" value="Znf_RING/FYVE/PHD"/>
</dbReference>
<dbReference type="EMBL" id="JARTCD010000055">
    <property type="protein sequence ID" value="KAJ8654910.1"/>
    <property type="molecule type" value="Genomic_DNA"/>
</dbReference>
<dbReference type="Gene3D" id="3.40.50.10810">
    <property type="entry name" value="Tandem AAA-ATPase domain"/>
    <property type="match status" value="1"/>
</dbReference>
<keyword evidence="5" id="KW-0862">Zinc</keyword>
<dbReference type="GO" id="GO:0016787">
    <property type="term" value="F:hydrolase activity"/>
    <property type="evidence" value="ECO:0007669"/>
    <property type="project" value="UniProtKB-KW"/>
</dbReference>
<evidence type="ECO:0000256" key="2">
    <source>
        <dbReference type="ARBA" id="ARBA00022741"/>
    </source>
</evidence>
<dbReference type="GO" id="GO:0006974">
    <property type="term" value="P:DNA damage response"/>
    <property type="evidence" value="ECO:0007669"/>
    <property type="project" value="TreeGrafter"/>
</dbReference>
<feature type="coiled-coil region" evidence="8">
    <location>
        <begin position="905"/>
        <end position="932"/>
    </location>
</feature>
<evidence type="ECO:0000313" key="13">
    <source>
        <dbReference type="EMBL" id="KAJ8654910.1"/>
    </source>
</evidence>
<organism evidence="13 14">
    <name type="scientific">Lichtheimia ornata</name>
    <dbReference type="NCBI Taxonomy" id="688661"/>
    <lineage>
        <taxon>Eukaryota</taxon>
        <taxon>Fungi</taxon>
        <taxon>Fungi incertae sedis</taxon>
        <taxon>Mucoromycota</taxon>
        <taxon>Mucoromycotina</taxon>
        <taxon>Mucoromycetes</taxon>
        <taxon>Mucorales</taxon>
        <taxon>Lichtheimiaceae</taxon>
        <taxon>Lichtheimia</taxon>
    </lineage>
</organism>
<gene>
    <name evidence="13" type="ORF">O0I10_009475</name>
</gene>
<dbReference type="CDD" id="cd18793">
    <property type="entry name" value="SF2_C_SNF"/>
    <property type="match status" value="1"/>
</dbReference>
<dbReference type="PANTHER" id="PTHR45865:SF1">
    <property type="entry name" value="E3 UBIQUITIN-PROTEIN LIGASE SHPRH"/>
    <property type="match status" value="1"/>
</dbReference>
<accession>A0AAD7UX62</accession>
<dbReference type="GO" id="GO:0005524">
    <property type="term" value="F:ATP binding"/>
    <property type="evidence" value="ECO:0007669"/>
    <property type="project" value="InterPro"/>
</dbReference>
<dbReference type="GO" id="GO:0061630">
    <property type="term" value="F:ubiquitin protein ligase activity"/>
    <property type="evidence" value="ECO:0007669"/>
    <property type="project" value="TreeGrafter"/>
</dbReference>
<keyword evidence="14" id="KW-1185">Reference proteome</keyword>
<keyword evidence="1" id="KW-0479">Metal-binding</keyword>
<feature type="domain" description="Helicase C-terminal" evidence="12">
    <location>
        <begin position="1180"/>
        <end position="1331"/>
    </location>
</feature>
<dbReference type="InterPro" id="IPR049730">
    <property type="entry name" value="SNF2/RAD54-like_C"/>
</dbReference>
<dbReference type="InterPro" id="IPR038718">
    <property type="entry name" value="SNF2-like_sf"/>
</dbReference>
<dbReference type="PANTHER" id="PTHR45865">
    <property type="entry name" value="E3 UBIQUITIN-PROTEIN LIGASE SHPRH FAMILY MEMBER"/>
    <property type="match status" value="1"/>
</dbReference>
<dbReference type="InterPro" id="IPR000330">
    <property type="entry name" value="SNF2_N"/>
</dbReference>
<dbReference type="InterPro" id="IPR059033">
    <property type="entry name" value="C144_05_dom"/>
</dbReference>
<dbReference type="InterPro" id="IPR017907">
    <property type="entry name" value="Znf_RING_CS"/>
</dbReference>
<dbReference type="InterPro" id="IPR027417">
    <property type="entry name" value="P-loop_NTPase"/>
</dbReference>
<dbReference type="InterPro" id="IPR001650">
    <property type="entry name" value="Helicase_C-like"/>
</dbReference>
<protein>
    <submittedName>
        <fullName evidence="13">Uncharacterized protein</fullName>
    </submittedName>
</protein>
<feature type="compositionally biased region" description="Basic and acidic residues" evidence="9">
    <location>
        <begin position="702"/>
        <end position="721"/>
    </location>
</feature>
<evidence type="ECO:0000313" key="14">
    <source>
        <dbReference type="Proteomes" id="UP001234581"/>
    </source>
</evidence>
<dbReference type="SMART" id="SM00490">
    <property type="entry name" value="HELICc"/>
    <property type="match status" value="1"/>
</dbReference>
<dbReference type="Pfam" id="PF13920">
    <property type="entry name" value="zf-C3HC4_3"/>
    <property type="match status" value="1"/>
</dbReference>
<evidence type="ECO:0000256" key="4">
    <source>
        <dbReference type="ARBA" id="ARBA00022801"/>
    </source>
</evidence>
<reference evidence="13 14" key="1">
    <citation type="submission" date="2023-03" db="EMBL/GenBank/DDBJ databases">
        <title>Genome sequence of Lichtheimia ornata CBS 291.66.</title>
        <authorList>
            <person name="Mohabir J.T."/>
            <person name="Shea T.P."/>
            <person name="Kurbessoian T."/>
            <person name="Berby B."/>
            <person name="Fontaine J."/>
            <person name="Livny J."/>
            <person name="Gnirke A."/>
            <person name="Stajich J.E."/>
            <person name="Cuomo C.A."/>
        </authorList>
    </citation>
    <scope>NUCLEOTIDE SEQUENCE [LARGE SCALE GENOMIC DNA]</scope>
    <source>
        <strain evidence="13">CBS 291.66</strain>
    </source>
</reference>
<sequence length="1370" mass="156618">MIAIHGAIAKESIVSYLLDCVERNPESVGNNLEHRSPKRRKLSDRSIALAHIAMPLQLNDTSLRTLHECAPSGIDTANDDDLEVSWISEKMHVDQQELVRSRMMLRKEGMLLAENDSMRPADDMDQLSTLSRACKAKTIQCGSLRITFNDNAVNLHMTLYIHLPQKSSVAANAYTLPLVNQLYPPNVTPPSYDTVEEFFRHLHPPVSEKKITASQSPDLMPVLTPFQSQNVEWMLNREGHYFVNDTGVINPMPSNPHAMPFFWDIIHPDGSSSEPLYVNRVNGQILTRRDAAFDRATHLTRRGGILADEMGLGKTVCVIALLLLHKLNGHDPTHPKQGSGLLTTGATLIITPSAILQQWESELKLHAPSLKVTTYRGIKASKGKAESPENLSKFDVVLTDYKVLQEEIYHARVPPDRPRRHVLAAKYPVQRSPLVQLLWFRVIIDEAQMVEGSVGLMVEMAMLIPRWYSWGVSGTPIKSNFDDLFGLCRFLSFTPYLQSVNQFRSLYRSSSLFKAFFWDFAKQIMRRNVKAMLTSQIHIPHQHRRVVKVAFSSIEQHYYQSLWEQCSQSTNFDLLDHRGWKPSDEDPSASPEVFQQVYIKLRTWLLTLRQACVHPTIGSQSKNRIINQAVRTLDEVLSALIVQVKDEIDAAGHQLVTARLRRAGMWEIQKEWETAREIYQSETIPYLLELIKVTEERLAEARAAEEQAEKEADATTHDGKNQDAVAHARSGDDYRIQPLLQRKSKHLSSLHRCYFFLAGIFHELKQEEQEIEYYDKAANVRREILSRAEEKVNSSKKDIMKPLKPIHLRVGASPQKETIRFSFDLLDRINTVAEALDEQVPHLEKCRAELQQLLCSNLVDYGEGEEATGDEYEQSLLVQEKIDIYQSVYQAMLSDRNFWINGVWVSGLRSDMDEQQEEAKKALDDNAQEESDDAADVRKLKAEMWDTRATFAPRFQGSDNFRLIISRLKDIASNPDIHEAERHIITTEMGRLNAAVSKQREMQERLEMEYRRFTTIYNHRVEYYRSLQSISDEVVAWTSDDPQGEIQRLTESEKRYDKLAKEKSARCRYLENIAKEKEQEEGPRKCLICMGEFTKGLMTFCGHMYCKECANLWFRGHRRCPQCNKPVVLQECYQIAWDKGEEKQVESSSHQSNDVPISYELLQRINQVEAIGGLGAKLDSIVRHIKYIVNTTGGKSVVFSQWKDVLDLLAGGLKRNNIGCIQLDSVVRDDRIKQFREDVDTHVILLHARSQSSGLTLVAAHTVFIVEPVLNESLEKQAISRVHRIGQTEETTVYWYIVQDTIEERIHAIQMAHRQRRMALEQGNSMDDDEDTVSGNPVALASRSEGGGERVSDEDLQRCFTSNEGWALSL</sequence>
<name>A0AAD7UX62_9FUNG</name>
<dbReference type="PROSITE" id="PS00518">
    <property type="entry name" value="ZF_RING_1"/>
    <property type="match status" value="1"/>
</dbReference>
<keyword evidence="3 7" id="KW-0863">Zinc-finger</keyword>
<keyword evidence="6" id="KW-0067">ATP-binding</keyword>
<evidence type="ECO:0000256" key="7">
    <source>
        <dbReference type="PROSITE-ProRule" id="PRU00175"/>
    </source>
</evidence>
<dbReference type="PROSITE" id="PS51194">
    <property type="entry name" value="HELICASE_CTER"/>
    <property type="match status" value="1"/>
</dbReference>
<feature type="region of interest" description="Disordered" evidence="9">
    <location>
        <begin position="702"/>
        <end position="728"/>
    </location>
</feature>
<evidence type="ECO:0000259" key="11">
    <source>
        <dbReference type="PROSITE" id="PS51192"/>
    </source>
</evidence>
<dbReference type="InterPro" id="IPR001841">
    <property type="entry name" value="Znf_RING"/>
</dbReference>
<evidence type="ECO:0000256" key="9">
    <source>
        <dbReference type="SAM" id="MobiDB-lite"/>
    </source>
</evidence>
<dbReference type="Pfam" id="PF26021">
    <property type="entry name" value="Ferritin_C144_05"/>
    <property type="match status" value="1"/>
</dbReference>
<dbReference type="Gene3D" id="3.30.40.10">
    <property type="entry name" value="Zinc/RING finger domain, C3HC4 (zinc finger)"/>
    <property type="match status" value="1"/>
</dbReference>
<proteinExistence type="predicted"/>
<dbReference type="CDD" id="cd18070">
    <property type="entry name" value="DEXQc_SHPRH"/>
    <property type="match status" value="1"/>
</dbReference>
<dbReference type="SUPFAM" id="SSF57850">
    <property type="entry name" value="RING/U-box"/>
    <property type="match status" value="1"/>
</dbReference>
<dbReference type="SMART" id="SM00487">
    <property type="entry name" value="DEXDc"/>
    <property type="match status" value="1"/>
</dbReference>
<comment type="caution">
    <text evidence="13">The sequence shown here is derived from an EMBL/GenBank/DDBJ whole genome shotgun (WGS) entry which is preliminary data.</text>
</comment>
<evidence type="ECO:0000259" key="12">
    <source>
        <dbReference type="PROSITE" id="PS51194"/>
    </source>
</evidence>
<dbReference type="SMART" id="SM00184">
    <property type="entry name" value="RING"/>
    <property type="match status" value="1"/>
</dbReference>